<accession>A0A918X6A6</accession>
<gene>
    <name evidence="1" type="ORF">GCM10010334_75170</name>
</gene>
<organism evidence="1 2">
    <name type="scientific">Streptomyces finlayi</name>
    <dbReference type="NCBI Taxonomy" id="67296"/>
    <lineage>
        <taxon>Bacteria</taxon>
        <taxon>Bacillati</taxon>
        <taxon>Actinomycetota</taxon>
        <taxon>Actinomycetes</taxon>
        <taxon>Kitasatosporales</taxon>
        <taxon>Streptomycetaceae</taxon>
        <taxon>Streptomyces</taxon>
    </lineage>
</organism>
<evidence type="ECO:0000313" key="2">
    <source>
        <dbReference type="Proteomes" id="UP000638353"/>
    </source>
</evidence>
<comment type="caution">
    <text evidence="1">The sequence shown here is derived from an EMBL/GenBank/DDBJ whole genome shotgun (WGS) entry which is preliminary data.</text>
</comment>
<dbReference type="AlphaFoldDB" id="A0A918X6A6"/>
<dbReference type="Proteomes" id="UP000638353">
    <property type="component" value="Unassembled WGS sequence"/>
</dbReference>
<reference evidence="1" key="1">
    <citation type="journal article" date="2014" name="Int. J. Syst. Evol. Microbiol.">
        <title>Complete genome sequence of Corynebacterium casei LMG S-19264T (=DSM 44701T), isolated from a smear-ripened cheese.</title>
        <authorList>
            <consortium name="US DOE Joint Genome Institute (JGI-PGF)"/>
            <person name="Walter F."/>
            <person name="Albersmeier A."/>
            <person name="Kalinowski J."/>
            <person name="Ruckert C."/>
        </authorList>
    </citation>
    <scope>NUCLEOTIDE SEQUENCE</scope>
    <source>
        <strain evidence="1">JCM 4637</strain>
    </source>
</reference>
<name>A0A918X6A6_9ACTN</name>
<evidence type="ECO:0000313" key="1">
    <source>
        <dbReference type="EMBL" id="GHD15298.1"/>
    </source>
</evidence>
<reference evidence="1" key="2">
    <citation type="submission" date="2020-09" db="EMBL/GenBank/DDBJ databases">
        <authorList>
            <person name="Sun Q."/>
            <person name="Ohkuma M."/>
        </authorList>
    </citation>
    <scope>NUCLEOTIDE SEQUENCE</scope>
    <source>
        <strain evidence="1">JCM 4637</strain>
    </source>
</reference>
<sequence>MSTPAEEGTESPESGLAWLAEVERRPSQREIMGLRTPVRFVAAGARRSTTNRRDGDPLTKKHSITTEAFEANERLGTEMGPGVPDV</sequence>
<protein>
    <submittedName>
        <fullName evidence="1">Uncharacterized protein</fullName>
    </submittedName>
</protein>
<proteinExistence type="predicted"/>
<dbReference type="EMBL" id="BMVC01000023">
    <property type="protein sequence ID" value="GHD15298.1"/>
    <property type="molecule type" value="Genomic_DNA"/>
</dbReference>